<reference evidence="3" key="1">
    <citation type="submission" date="2019-11" db="EMBL/GenBank/DDBJ databases">
        <title>Acidithiobacillus ferrianus sp. nov.: a facultatively anaerobic and extremely acidophilic chemolithoautotroph.</title>
        <authorList>
            <person name="Norris P.R."/>
            <person name="Falagan C."/>
            <person name="Moya-Beltran A."/>
            <person name="Castro M."/>
            <person name="Quatrini R."/>
            <person name="Johnson D.B."/>
        </authorList>
    </citation>
    <scope>NUCLEOTIDE SEQUENCE [LARGE SCALE GENOMIC DNA]</scope>
    <source>
        <strain evidence="3">MG</strain>
    </source>
</reference>
<dbReference type="NCBIfam" id="NF004202">
    <property type="entry name" value="PRK05653.2-2"/>
    <property type="match status" value="1"/>
</dbReference>
<dbReference type="AlphaFoldDB" id="A0A845UEY2"/>
<comment type="similarity">
    <text evidence="1">Belongs to the short-chain dehydrogenases/reductases (SDR) family.</text>
</comment>
<dbReference type="SUPFAM" id="SSF51735">
    <property type="entry name" value="NAD(P)-binding Rossmann-fold domains"/>
    <property type="match status" value="1"/>
</dbReference>
<dbReference type="GO" id="GO:0004316">
    <property type="term" value="F:3-oxoacyl-[acyl-carrier-protein] reductase (NADPH) activity"/>
    <property type="evidence" value="ECO:0007669"/>
    <property type="project" value="UniProtKB-EC"/>
</dbReference>
<name>A0A845UEY2_9PROT</name>
<dbReference type="RefSeq" id="WP_163098374.1">
    <property type="nucleotide sequence ID" value="NZ_CP127523.1"/>
</dbReference>
<evidence type="ECO:0000256" key="1">
    <source>
        <dbReference type="ARBA" id="ARBA00006484"/>
    </source>
</evidence>
<comment type="caution">
    <text evidence="3">The sequence shown here is derived from an EMBL/GenBank/DDBJ whole genome shotgun (WGS) entry which is preliminary data.</text>
</comment>
<dbReference type="Gene3D" id="3.40.50.720">
    <property type="entry name" value="NAD(P)-binding Rossmann-like Domain"/>
    <property type="match status" value="1"/>
</dbReference>
<dbReference type="InterPro" id="IPR036291">
    <property type="entry name" value="NAD(P)-bd_dom_sf"/>
</dbReference>
<accession>A0A845UEY2</accession>
<dbReference type="PANTHER" id="PTHR24321">
    <property type="entry name" value="DEHYDROGENASES, SHORT CHAIN"/>
    <property type="match status" value="1"/>
</dbReference>
<dbReference type="EC" id="1.1.1.100" evidence="3"/>
<dbReference type="PRINTS" id="PR00081">
    <property type="entry name" value="GDHRDH"/>
</dbReference>
<dbReference type="CDD" id="cd05233">
    <property type="entry name" value="SDR_c"/>
    <property type="match status" value="1"/>
</dbReference>
<dbReference type="NCBIfam" id="NF009468">
    <property type="entry name" value="PRK12826.1-4"/>
    <property type="match status" value="1"/>
</dbReference>
<evidence type="ECO:0000256" key="2">
    <source>
        <dbReference type="ARBA" id="ARBA00023002"/>
    </source>
</evidence>
<dbReference type="PRINTS" id="PR00080">
    <property type="entry name" value="SDRFAMILY"/>
</dbReference>
<dbReference type="PANTHER" id="PTHR24321:SF8">
    <property type="entry name" value="ESTRADIOL 17-BETA-DEHYDROGENASE 8-RELATED"/>
    <property type="match status" value="1"/>
</dbReference>
<dbReference type="FunFam" id="3.40.50.720:FF:000084">
    <property type="entry name" value="Short-chain dehydrogenase reductase"/>
    <property type="match status" value="1"/>
</dbReference>
<sequence>MARRRSVLITGGSKGIGKGLAAGFFKSGYDVAICGRSVDDGQNTIRELQGVGPGKLIFLKGNVAEKNSIGKVVDAIQQSFMGLDVVCANAGIFPSAYIRDMTNIALDEILDTNVKGTIYTVQAALPLLRQSTAGRIVITSSITGPITGFPGWSHYGASKAAQLGFMRTAALEFAADGITVNAVLPGNIFTEGLEGMGKEYLGAMVASIPLGRLGDVKDIANAALFLADEASGYITGQSIIVDGGQILPESGQAAGA</sequence>
<dbReference type="Pfam" id="PF13561">
    <property type="entry name" value="adh_short_C2"/>
    <property type="match status" value="1"/>
</dbReference>
<protein>
    <submittedName>
        <fullName evidence="3">3-oxoacyl-ACP reductase FabG</fullName>
        <ecNumber evidence="3">1.1.1.100</ecNumber>
    </submittedName>
</protein>
<dbReference type="EMBL" id="WNJL01000037">
    <property type="protein sequence ID" value="NDU43140.1"/>
    <property type="molecule type" value="Genomic_DNA"/>
</dbReference>
<evidence type="ECO:0000313" key="3">
    <source>
        <dbReference type="EMBL" id="NDU43140.1"/>
    </source>
</evidence>
<keyword evidence="2 3" id="KW-0560">Oxidoreductase</keyword>
<proteinExistence type="inferred from homology"/>
<gene>
    <name evidence="3" type="primary">fabG</name>
    <name evidence="3" type="ORF">GL267_10995</name>
</gene>
<dbReference type="InterPro" id="IPR002347">
    <property type="entry name" value="SDR_fam"/>
</dbReference>
<organism evidence="3">
    <name type="scientific">Acidithiobacillus ferrianus</name>
    <dbReference type="NCBI Taxonomy" id="2678518"/>
    <lineage>
        <taxon>Bacteria</taxon>
        <taxon>Pseudomonadati</taxon>
        <taxon>Pseudomonadota</taxon>
        <taxon>Acidithiobacillia</taxon>
        <taxon>Acidithiobacillales</taxon>
        <taxon>Acidithiobacillaceae</taxon>
        <taxon>Acidithiobacillus</taxon>
    </lineage>
</organism>